<keyword evidence="11" id="KW-1185">Reference proteome</keyword>
<dbReference type="GO" id="GO:0050136">
    <property type="term" value="F:NADH dehydrogenase (quinone) (non-electrogenic) activity"/>
    <property type="evidence" value="ECO:0007669"/>
    <property type="project" value="UniProtKB-EC"/>
</dbReference>
<evidence type="ECO:0000256" key="3">
    <source>
        <dbReference type="ARBA" id="ARBA00022630"/>
    </source>
</evidence>
<gene>
    <name evidence="10" type="ORF">MNV_30038</name>
</gene>
<feature type="transmembrane region" description="Helical" evidence="8">
    <location>
        <begin position="382"/>
        <end position="402"/>
    </location>
</feature>
<feature type="domain" description="FAD/NAD(P)-binding" evidence="9">
    <location>
        <begin position="24"/>
        <end position="339"/>
    </location>
</feature>
<evidence type="ECO:0000256" key="2">
    <source>
        <dbReference type="ARBA" id="ARBA00012637"/>
    </source>
</evidence>
<dbReference type="InterPro" id="IPR045024">
    <property type="entry name" value="NDH-2"/>
</dbReference>
<evidence type="ECO:0000256" key="7">
    <source>
        <dbReference type="ARBA" id="ARBA00047599"/>
    </source>
</evidence>
<dbReference type="PANTHER" id="PTHR43706:SF47">
    <property type="entry name" value="EXTERNAL NADH-UBIQUINONE OXIDOREDUCTASE 1, MITOCHONDRIAL-RELATED"/>
    <property type="match status" value="1"/>
</dbReference>
<evidence type="ECO:0000313" key="10">
    <source>
        <dbReference type="EMBL" id="SNQ61305.1"/>
    </source>
</evidence>
<dbReference type="EMBL" id="FZMP01000174">
    <property type="protein sequence ID" value="SNQ61305.1"/>
    <property type="molecule type" value="Genomic_DNA"/>
</dbReference>
<evidence type="ECO:0000256" key="6">
    <source>
        <dbReference type="ARBA" id="ARBA00023027"/>
    </source>
</evidence>
<dbReference type="EC" id="1.6.5.9" evidence="2"/>
<evidence type="ECO:0000256" key="5">
    <source>
        <dbReference type="ARBA" id="ARBA00023002"/>
    </source>
</evidence>
<evidence type="ECO:0000313" key="11">
    <source>
        <dbReference type="Proteomes" id="UP000218615"/>
    </source>
</evidence>
<dbReference type="Pfam" id="PF07992">
    <property type="entry name" value="Pyr_redox_2"/>
    <property type="match status" value="1"/>
</dbReference>
<comment type="similarity">
    <text evidence="1">Belongs to the NADH dehydrogenase family.</text>
</comment>
<evidence type="ECO:0000256" key="4">
    <source>
        <dbReference type="ARBA" id="ARBA00022827"/>
    </source>
</evidence>
<reference evidence="11" key="1">
    <citation type="submission" date="2017-06" db="EMBL/GenBank/DDBJ databases">
        <authorList>
            <person name="Cremers G."/>
        </authorList>
    </citation>
    <scope>NUCLEOTIDE SEQUENCE [LARGE SCALE GENOMIC DNA]</scope>
</reference>
<keyword evidence="8" id="KW-0812">Transmembrane</keyword>
<dbReference type="STRING" id="1392998.ANME2D_03295"/>
<keyword evidence="6" id="KW-0520">NAD</keyword>
<dbReference type="PANTHER" id="PTHR43706">
    <property type="entry name" value="NADH DEHYDROGENASE"/>
    <property type="match status" value="1"/>
</dbReference>
<keyword evidence="8" id="KW-1133">Transmembrane helix</keyword>
<name>A0A284VPV5_9EURY</name>
<dbReference type="Gene3D" id="3.50.50.100">
    <property type="match status" value="1"/>
</dbReference>
<keyword evidence="3" id="KW-0285">Flavoprotein</keyword>
<evidence type="ECO:0000256" key="1">
    <source>
        <dbReference type="ARBA" id="ARBA00005272"/>
    </source>
</evidence>
<dbReference type="PRINTS" id="PR00411">
    <property type="entry name" value="PNDRDTASEI"/>
</dbReference>
<dbReference type="Proteomes" id="UP000218615">
    <property type="component" value="Unassembled WGS sequence"/>
</dbReference>
<sequence length="442" mass="49774">MGQKMGFYKRDKIRNYSRENERHRVVIVGAGFGGLWAIKTLTRYPVDICLIDQNNYHTFFPLLYQVAAAELEPEDIAYPVRSIVRGFPNVRFLLAKVNKIDLKAQIIETDVRTVHYDFLILAIGSVTHFFNIKGAKYVYPLKTLEQAIDIRNQILTCFEKAAYEPDEERQKSLLTFVIVGGGSTGVEFAGALAELTYGHMRRDYRNLDFGKVRVILLEAAGKLLPNLPDRLGNYARERLNRVKVEVRFNSKVSEVGPGEVKLTDGSVIRTYTTVWTAGVRGEPALNSWGLPLAPNGKVAVLNTLQIPGYPNAYVAGDLAYLEEGGRPLPMVAPVALQQGVAAGENIVRQISGKPPASFHYNDQGIMAVIGRRAAVAYLFNRFGFTGFPAWIIWLGVHLFRLIGFRNRLLVLTNWAWDYIYYERVVRLILPAKPPSEKHKEES</sequence>
<keyword evidence="5" id="KW-0560">Oxidoreductase</keyword>
<evidence type="ECO:0000259" key="9">
    <source>
        <dbReference type="Pfam" id="PF07992"/>
    </source>
</evidence>
<dbReference type="PRINTS" id="PR00368">
    <property type="entry name" value="FADPNR"/>
</dbReference>
<keyword evidence="8" id="KW-0472">Membrane</keyword>
<dbReference type="SUPFAM" id="SSF51905">
    <property type="entry name" value="FAD/NAD(P)-binding domain"/>
    <property type="match status" value="1"/>
</dbReference>
<dbReference type="AlphaFoldDB" id="A0A284VPV5"/>
<comment type="catalytic activity">
    <reaction evidence="7">
        <text>a quinone + NADH + H(+) = a quinol + NAD(+)</text>
        <dbReference type="Rhea" id="RHEA:46160"/>
        <dbReference type="ChEBI" id="CHEBI:15378"/>
        <dbReference type="ChEBI" id="CHEBI:24646"/>
        <dbReference type="ChEBI" id="CHEBI:57540"/>
        <dbReference type="ChEBI" id="CHEBI:57945"/>
        <dbReference type="ChEBI" id="CHEBI:132124"/>
        <dbReference type="EC" id="1.6.5.9"/>
    </reaction>
</comment>
<dbReference type="InterPro" id="IPR023753">
    <property type="entry name" value="FAD/NAD-binding_dom"/>
</dbReference>
<accession>A0A284VPV5</accession>
<keyword evidence="4" id="KW-0274">FAD</keyword>
<proteinExistence type="inferred from homology"/>
<protein>
    <recommendedName>
        <fullName evidence="2">NADH:ubiquinone reductase (non-electrogenic)</fullName>
        <ecNumber evidence="2">1.6.5.9</ecNumber>
    </recommendedName>
</protein>
<dbReference type="InterPro" id="IPR036188">
    <property type="entry name" value="FAD/NAD-bd_sf"/>
</dbReference>
<organism evidence="10 11">
    <name type="scientific">Candidatus Methanoperedens nitratireducens</name>
    <dbReference type="NCBI Taxonomy" id="1392998"/>
    <lineage>
        <taxon>Archaea</taxon>
        <taxon>Methanobacteriati</taxon>
        <taxon>Methanobacteriota</taxon>
        <taxon>Stenosarchaea group</taxon>
        <taxon>Methanomicrobia</taxon>
        <taxon>Methanosarcinales</taxon>
        <taxon>ANME-2 cluster</taxon>
        <taxon>Candidatus Methanoperedentaceae</taxon>
        <taxon>Candidatus Methanoperedens</taxon>
    </lineage>
</organism>
<evidence type="ECO:0000256" key="8">
    <source>
        <dbReference type="SAM" id="Phobius"/>
    </source>
</evidence>